<accession>A0A1M7Y9T6</accession>
<gene>
    <name evidence="3" type="ORF">SAMN02745217_02290</name>
</gene>
<evidence type="ECO:0000256" key="2">
    <source>
        <dbReference type="SAM" id="Phobius"/>
    </source>
</evidence>
<dbReference type="EMBL" id="FRFD01000006">
    <property type="protein sequence ID" value="SHO49403.1"/>
    <property type="molecule type" value="Genomic_DNA"/>
</dbReference>
<reference evidence="3 4" key="1">
    <citation type="submission" date="2016-12" db="EMBL/GenBank/DDBJ databases">
        <authorList>
            <person name="Song W.-J."/>
            <person name="Kurnit D.M."/>
        </authorList>
    </citation>
    <scope>NUCLEOTIDE SEQUENCE [LARGE SCALE GENOMIC DNA]</scope>
    <source>
        <strain evidence="3 4">DSM 12503</strain>
    </source>
</reference>
<keyword evidence="4" id="KW-1185">Reference proteome</keyword>
<organism evidence="3 4">
    <name type="scientific">Anaerocolumna xylanovorans DSM 12503</name>
    <dbReference type="NCBI Taxonomy" id="1121345"/>
    <lineage>
        <taxon>Bacteria</taxon>
        <taxon>Bacillati</taxon>
        <taxon>Bacillota</taxon>
        <taxon>Clostridia</taxon>
        <taxon>Lachnospirales</taxon>
        <taxon>Lachnospiraceae</taxon>
        <taxon>Anaerocolumna</taxon>
    </lineage>
</organism>
<dbReference type="OrthoDB" id="1986715at2"/>
<dbReference type="AlphaFoldDB" id="A0A1M7Y9T6"/>
<dbReference type="Pfam" id="PF08680">
    <property type="entry name" value="DUF1779"/>
    <property type="match status" value="1"/>
</dbReference>
<protein>
    <submittedName>
        <fullName evidence="3">TATA-box binding</fullName>
    </submittedName>
</protein>
<name>A0A1M7Y9T6_9FIRM</name>
<evidence type="ECO:0000256" key="1">
    <source>
        <dbReference type="SAM" id="Coils"/>
    </source>
</evidence>
<feature type="transmembrane region" description="Helical" evidence="2">
    <location>
        <begin position="22"/>
        <end position="45"/>
    </location>
</feature>
<evidence type="ECO:0000313" key="3">
    <source>
        <dbReference type="EMBL" id="SHO49403.1"/>
    </source>
</evidence>
<dbReference type="InterPro" id="IPR036209">
    <property type="entry name" value="YwmB-like_sf"/>
</dbReference>
<keyword evidence="1" id="KW-0175">Coiled coil</keyword>
<feature type="coiled-coil region" evidence="1">
    <location>
        <begin position="155"/>
        <end position="182"/>
    </location>
</feature>
<dbReference type="STRING" id="1121345.SAMN02745217_02290"/>
<dbReference type="Proteomes" id="UP000184612">
    <property type="component" value="Unassembled WGS sequence"/>
</dbReference>
<evidence type="ECO:0000313" key="4">
    <source>
        <dbReference type="Proteomes" id="UP000184612"/>
    </source>
</evidence>
<keyword evidence="2" id="KW-0472">Membrane</keyword>
<keyword evidence="2" id="KW-0812">Transmembrane</keyword>
<dbReference type="InterPro" id="IPR014794">
    <property type="entry name" value="DUF1779"/>
</dbReference>
<dbReference type="RefSeq" id="WP_073588982.1">
    <property type="nucleotide sequence ID" value="NZ_FRFD01000006.1"/>
</dbReference>
<keyword evidence="2" id="KW-1133">Transmembrane helix</keyword>
<proteinExistence type="predicted"/>
<dbReference type="SUPFAM" id="SSF143842">
    <property type="entry name" value="YwmB-like"/>
    <property type="match status" value="1"/>
</dbReference>
<sequence>MRIKQGIYRQLGKTLFNRKQKAWLYILGVLWMAVIVQVGVNHLLLPKTNLLQAFVSTNTNVSAFELEMCASYGKGYLTDEAEENLVYYLADSIGLKMEEPPTVSDNGQETEVVVEKTGKNAYTSIKVVTLAQQGKDSAKDLHHYILIRLKLYENTESLLEYRKILEKALKELKAENIQTTMQLSSTYKGHLTLKDMNKIADDMIESLGGKVAYANREEELFTVYAYSGLLKEYITSMGTKINIHIAIQYDKDTDNTVVYLGTPVINGGY</sequence>
<dbReference type="Gene3D" id="3.30.360.40">
    <property type="entry name" value="YwmB-like"/>
    <property type="match status" value="1"/>
</dbReference>